<evidence type="ECO:0000259" key="5">
    <source>
        <dbReference type="Pfam" id="PF14833"/>
    </source>
</evidence>
<dbReference type="AlphaFoldDB" id="A0A7S9LUD6"/>
<keyword evidence="7" id="KW-1185">Reference proteome</keyword>
<dbReference type="PIRSF" id="PIRSF000103">
    <property type="entry name" value="HIBADH"/>
    <property type="match status" value="1"/>
</dbReference>
<dbReference type="InterPro" id="IPR006115">
    <property type="entry name" value="6PGDH_NADP-bd"/>
</dbReference>
<dbReference type="Gene3D" id="1.10.1040.10">
    <property type="entry name" value="N-(1-d-carboxylethyl)-l-norvaline Dehydrogenase, domain 2"/>
    <property type="match status" value="1"/>
</dbReference>
<feature type="domain" description="6-phosphogluconate dehydrogenase NADP-binding" evidence="4">
    <location>
        <begin position="3"/>
        <end position="155"/>
    </location>
</feature>
<dbReference type="Proteomes" id="UP000594800">
    <property type="component" value="Chromosome"/>
</dbReference>
<dbReference type="InterPro" id="IPR015815">
    <property type="entry name" value="HIBADH-related"/>
</dbReference>
<accession>A0A7S9LUD6</accession>
<dbReference type="PANTHER" id="PTHR43580:SF2">
    <property type="entry name" value="CYTOKINE-LIKE NUCLEAR FACTOR N-PAC"/>
    <property type="match status" value="1"/>
</dbReference>
<dbReference type="KEGG" id="poz:I0K15_07050"/>
<dbReference type="GO" id="GO:0051287">
    <property type="term" value="F:NAD binding"/>
    <property type="evidence" value="ECO:0007669"/>
    <property type="project" value="InterPro"/>
</dbReference>
<feature type="domain" description="3-hydroxyisobutyrate dehydrogenase-like NAD-binding" evidence="5">
    <location>
        <begin position="160"/>
        <end position="243"/>
    </location>
</feature>
<evidence type="ECO:0000313" key="6">
    <source>
        <dbReference type="EMBL" id="QPH55486.1"/>
    </source>
</evidence>
<gene>
    <name evidence="6" type="ORF">I0K15_07050</name>
</gene>
<dbReference type="RefSeq" id="WP_196104685.1">
    <property type="nucleotide sequence ID" value="NZ_CP064942.1"/>
</dbReference>
<dbReference type="InterPro" id="IPR008927">
    <property type="entry name" value="6-PGluconate_DH-like_C_sf"/>
</dbReference>
<proteinExistence type="predicted"/>
<dbReference type="EMBL" id="CP064942">
    <property type="protein sequence ID" value="QPH55486.1"/>
    <property type="molecule type" value="Genomic_DNA"/>
</dbReference>
<protein>
    <submittedName>
        <fullName evidence="6">NAD(P)-dependent oxidoreductase</fullName>
    </submittedName>
</protein>
<evidence type="ECO:0000313" key="7">
    <source>
        <dbReference type="Proteomes" id="UP000594800"/>
    </source>
</evidence>
<evidence type="ECO:0000256" key="1">
    <source>
        <dbReference type="ARBA" id="ARBA00023002"/>
    </source>
</evidence>
<reference evidence="6 7" key="1">
    <citation type="submission" date="2020-11" db="EMBL/GenBank/DDBJ databases">
        <title>Description of Pontivivens ytuae sp. nov. isolated from deep sea sediment of Mariana Trench.</title>
        <authorList>
            <person name="Wang Z."/>
            <person name="Sun Q.-L."/>
            <person name="Xu X.-D."/>
            <person name="Tang Y.-Z."/>
            <person name="Zhang J."/>
        </authorList>
    </citation>
    <scope>NUCLEOTIDE SEQUENCE [LARGE SCALE GENOMIC DNA]</scope>
    <source>
        <strain evidence="6 7">MT2928</strain>
    </source>
</reference>
<dbReference type="GO" id="GO:0016491">
    <property type="term" value="F:oxidoreductase activity"/>
    <property type="evidence" value="ECO:0007669"/>
    <property type="project" value="UniProtKB-KW"/>
</dbReference>
<feature type="active site" evidence="3">
    <location>
        <position position="166"/>
    </location>
</feature>
<dbReference type="SUPFAM" id="SSF51735">
    <property type="entry name" value="NAD(P)-binding Rossmann-fold domains"/>
    <property type="match status" value="1"/>
</dbReference>
<dbReference type="PANTHER" id="PTHR43580">
    <property type="entry name" value="OXIDOREDUCTASE GLYR1-RELATED"/>
    <property type="match status" value="1"/>
</dbReference>
<dbReference type="InterPro" id="IPR036291">
    <property type="entry name" value="NAD(P)-bd_dom_sf"/>
</dbReference>
<dbReference type="Pfam" id="PF03446">
    <property type="entry name" value="NAD_binding_2"/>
    <property type="match status" value="1"/>
</dbReference>
<dbReference type="SUPFAM" id="SSF48179">
    <property type="entry name" value="6-phosphogluconate dehydrogenase C-terminal domain-like"/>
    <property type="match status" value="1"/>
</dbReference>
<sequence length="281" mass="28547">MARIGFLGMGAMGARMAARLVEAGHEVAVWNRTRARAAAVRGATVADSPRDAARGAEVVFSMVRDDAASAEVWLGGDGALGGLGPRAVGVECSTVSPEHAARLAEAFAAAGRGLVDAPLAGSRPQAEAGQLIFLAGGEVARVEPFLLQMGAAVHRMGPVGSGAVMKLVVNGLFGVQLAAVAELMAFARDRGLAPERVVEVLSATPVMSPIAAASAQGMLKRAFDPMFPIALVAKDFGYVQAGGVTQAAGRACAEARDAGLGDRNITAIWAHAGGLEPVEAD</sequence>
<evidence type="ECO:0000256" key="3">
    <source>
        <dbReference type="PIRSR" id="PIRSR000103-1"/>
    </source>
</evidence>
<dbReference type="Gene3D" id="3.40.50.720">
    <property type="entry name" value="NAD(P)-binding Rossmann-like Domain"/>
    <property type="match status" value="1"/>
</dbReference>
<keyword evidence="2" id="KW-0520">NAD</keyword>
<dbReference type="GO" id="GO:0050661">
    <property type="term" value="F:NADP binding"/>
    <property type="evidence" value="ECO:0007669"/>
    <property type="project" value="InterPro"/>
</dbReference>
<name>A0A7S9LUD6_9RHOB</name>
<dbReference type="Pfam" id="PF14833">
    <property type="entry name" value="NAD_binding_11"/>
    <property type="match status" value="1"/>
</dbReference>
<dbReference type="InterPro" id="IPR029154">
    <property type="entry name" value="HIBADH-like_NADP-bd"/>
</dbReference>
<organism evidence="6 7">
    <name type="scientific">Pontivivens ytuae</name>
    <dbReference type="NCBI Taxonomy" id="2789856"/>
    <lineage>
        <taxon>Bacteria</taxon>
        <taxon>Pseudomonadati</taxon>
        <taxon>Pseudomonadota</taxon>
        <taxon>Alphaproteobacteria</taxon>
        <taxon>Rhodobacterales</taxon>
        <taxon>Paracoccaceae</taxon>
        <taxon>Pontivivens</taxon>
    </lineage>
</organism>
<dbReference type="InterPro" id="IPR013328">
    <property type="entry name" value="6PGD_dom2"/>
</dbReference>
<dbReference type="InterPro" id="IPR051265">
    <property type="entry name" value="HIBADH-related_NP60_sf"/>
</dbReference>
<keyword evidence="1" id="KW-0560">Oxidoreductase</keyword>
<evidence type="ECO:0000256" key="2">
    <source>
        <dbReference type="ARBA" id="ARBA00023027"/>
    </source>
</evidence>
<evidence type="ECO:0000259" key="4">
    <source>
        <dbReference type="Pfam" id="PF03446"/>
    </source>
</evidence>